<dbReference type="EMBL" id="FNQY01000018">
    <property type="protein sequence ID" value="SEA43615.1"/>
    <property type="molecule type" value="Genomic_DNA"/>
</dbReference>
<dbReference type="InterPro" id="IPR003497">
    <property type="entry name" value="BRO_N_domain"/>
</dbReference>
<dbReference type="RefSeq" id="WP_211481861.1">
    <property type="nucleotide sequence ID" value="NZ_FNQY01000018.1"/>
</dbReference>
<reference evidence="2 3" key="1">
    <citation type="submission" date="2016-10" db="EMBL/GenBank/DDBJ databases">
        <authorList>
            <person name="de Groot N.N."/>
        </authorList>
    </citation>
    <scope>NUCLEOTIDE SEQUENCE [LARGE SCALE GENOMIC DNA]</scope>
    <source>
        <strain evidence="2 3">Vu-144</strain>
    </source>
</reference>
<dbReference type="Pfam" id="PF02498">
    <property type="entry name" value="Bro-N"/>
    <property type="match status" value="1"/>
</dbReference>
<evidence type="ECO:0000259" key="1">
    <source>
        <dbReference type="SMART" id="SM01040"/>
    </source>
</evidence>
<gene>
    <name evidence="2" type="ORF">SAMN05192529_11874</name>
</gene>
<keyword evidence="3" id="KW-1185">Reference proteome</keyword>
<evidence type="ECO:0000313" key="2">
    <source>
        <dbReference type="EMBL" id="SEA43615.1"/>
    </source>
</evidence>
<dbReference type="Proteomes" id="UP000199041">
    <property type="component" value="Unassembled WGS sequence"/>
</dbReference>
<organism evidence="2 3">
    <name type="scientific">Arachidicoccus rhizosphaerae</name>
    <dbReference type="NCBI Taxonomy" id="551991"/>
    <lineage>
        <taxon>Bacteria</taxon>
        <taxon>Pseudomonadati</taxon>
        <taxon>Bacteroidota</taxon>
        <taxon>Chitinophagia</taxon>
        <taxon>Chitinophagales</taxon>
        <taxon>Chitinophagaceae</taxon>
        <taxon>Arachidicoccus</taxon>
    </lineage>
</organism>
<name>A0A1H4B5Q5_9BACT</name>
<accession>A0A1H4B5Q5</accession>
<dbReference type="SMART" id="SM01040">
    <property type="entry name" value="Bro-N"/>
    <property type="match status" value="1"/>
</dbReference>
<protein>
    <submittedName>
        <fullName evidence="2">BRO family, N-terminal domain</fullName>
    </submittedName>
</protein>
<proteinExistence type="predicted"/>
<sequence length="288" mass="33019">MKIRPRYSSKSLTVFDCKAFFIWDEELEKWYFSIVDVIGVLTDSPNPRKYWSVLKTRLKKEGNELTTICSQLKLKASDGKFYNTDVADTEQLFRLLQSVPSKKAEPFKLWLAKVGRERIDEIEDPEIGIDRIMDTYLKKGYSKDWVNQRLKSIEVHKGLTDEWDLRGIKKGQEYAILTDEITRGWSGFSVKQYKKHKGLKTESLQDNMTNLELVLNMLAEATTTEISKEKRPKNFKESQNIAKQGGTIAGNTRKEIEAKIGKNVITPLNAKNALNSNGNSITNSKKKS</sequence>
<feature type="domain" description="Bro-N" evidence="1">
    <location>
        <begin position="18"/>
        <end position="117"/>
    </location>
</feature>
<evidence type="ECO:0000313" key="3">
    <source>
        <dbReference type="Proteomes" id="UP000199041"/>
    </source>
</evidence>
<dbReference type="AlphaFoldDB" id="A0A1H4B5Q5"/>